<evidence type="ECO:0000256" key="3">
    <source>
        <dbReference type="ARBA" id="ARBA00022692"/>
    </source>
</evidence>
<feature type="domain" description="Copper resistance protein D" evidence="7">
    <location>
        <begin position="193"/>
        <end position="291"/>
    </location>
</feature>
<dbReference type="GO" id="GO:0005886">
    <property type="term" value="C:plasma membrane"/>
    <property type="evidence" value="ECO:0007669"/>
    <property type="project" value="UniProtKB-SubCell"/>
</dbReference>
<dbReference type="AlphaFoldDB" id="A0AAI9IAU7"/>
<dbReference type="GO" id="GO:0006825">
    <property type="term" value="P:copper ion transport"/>
    <property type="evidence" value="ECO:0007669"/>
    <property type="project" value="InterPro"/>
</dbReference>
<dbReference type="RefSeq" id="WP_006464998.1">
    <property type="nucleotide sequence ID" value="NZ_AEEC02000040.1"/>
</dbReference>
<feature type="transmembrane region" description="Helical" evidence="6">
    <location>
        <begin position="51"/>
        <end position="71"/>
    </location>
</feature>
<feature type="transmembrane region" description="Helical" evidence="6">
    <location>
        <begin position="121"/>
        <end position="141"/>
    </location>
</feature>
<keyword evidence="2" id="KW-1003">Cell membrane</keyword>
<comment type="caution">
    <text evidence="8">The sequence shown here is derived from an EMBL/GenBank/DDBJ whole genome shotgun (WGS) entry which is preliminary data.</text>
</comment>
<dbReference type="Proteomes" id="UP000006772">
    <property type="component" value="Unassembled WGS sequence"/>
</dbReference>
<feature type="transmembrane region" description="Helical" evidence="6">
    <location>
        <begin position="266"/>
        <end position="291"/>
    </location>
</feature>
<organism evidence="8 9">
    <name type="scientific">Herbaspirillum frisingense GSF30</name>
    <dbReference type="NCBI Taxonomy" id="864073"/>
    <lineage>
        <taxon>Bacteria</taxon>
        <taxon>Pseudomonadati</taxon>
        <taxon>Pseudomonadota</taxon>
        <taxon>Betaproteobacteria</taxon>
        <taxon>Burkholderiales</taxon>
        <taxon>Oxalobacteraceae</taxon>
        <taxon>Herbaspirillum</taxon>
    </lineage>
</organism>
<dbReference type="Pfam" id="PF05425">
    <property type="entry name" value="CopD"/>
    <property type="match status" value="1"/>
</dbReference>
<dbReference type="PANTHER" id="PTHR34820:SF4">
    <property type="entry name" value="INNER MEMBRANE PROTEIN YEBZ"/>
    <property type="match status" value="1"/>
</dbReference>
<accession>A0AAI9IAU7</accession>
<proteinExistence type="predicted"/>
<dbReference type="InterPro" id="IPR032694">
    <property type="entry name" value="CopC/D"/>
</dbReference>
<dbReference type="NCBIfam" id="NF033808">
    <property type="entry name" value="copper_CopD"/>
    <property type="match status" value="1"/>
</dbReference>
<evidence type="ECO:0000259" key="7">
    <source>
        <dbReference type="Pfam" id="PF05425"/>
    </source>
</evidence>
<feature type="transmembrane region" description="Helical" evidence="6">
    <location>
        <begin position="235"/>
        <end position="254"/>
    </location>
</feature>
<keyword evidence="3 6" id="KW-0812">Transmembrane</keyword>
<dbReference type="EMBL" id="AEEC02000040">
    <property type="protein sequence ID" value="EOA02745.1"/>
    <property type="molecule type" value="Genomic_DNA"/>
</dbReference>
<protein>
    <submittedName>
        <fullName evidence="8">Copper resistance protein D</fullName>
    </submittedName>
</protein>
<evidence type="ECO:0000313" key="9">
    <source>
        <dbReference type="Proteomes" id="UP000006772"/>
    </source>
</evidence>
<dbReference type="InterPro" id="IPR047689">
    <property type="entry name" value="CopD"/>
</dbReference>
<feature type="transmembrane region" description="Helical" evidence="6">
    <location>
        <begin position="6"/>
        <end position="30"/>
    </location>
</feature>
<evidence type="ECO:0000256" key="4">
    <source>
        <dbReference type="ARBA" id="ARBA00022989"/>
    </source>
</evidence>
<evidence type="ECO:0000256" key="2">
    <source>
        <dbReference type="ARBA" id="ARBA00022475"/>
    </source>
</evidence>
<feature type="transmembrane region" description="Helical" evidence="6">
    <location>
        <begin position="156"/>
        <end position="175"/>
    </location>
</feature>
<keyword evidence="5 6" id="KW-0472">Membrane</keyword>
<name>A0AAI9IAU7_9BURK</name>
<keyword evidence="4 6" id="KW-1133">Transmembrane helix</keyword>
<feature type="transmembrane region" description="Helical" evidence="6">
    <location>
        <begin position="204"/>
        <end position="223"/>
    </location>
</feature>
<dbReference type="PANTHER" id="PTHR34820">
    <property type="entry name" value="INNER MEMBRANE PROTEIN YEBZ"/>
    <property type="match status" value="1"/>
</dbReference>
<evidence type="ECO:0000313" key="8">
    <source>
        <dbReference type="EMBL" id="EOA02745.1"/>
    </source>
</evidence>
<evidence type="ECO:0000256" key="5">
    <source>
        <dbReference type="ARBA" id="ARBA00023136"/>
    </source>
</evidence>
<comment type="subcellular location">
    <subcellularLocation>
        <location evidence="1">Cell membrane</location>
        <topology evidence="1">Multi-pass membrane protein</topology>
    </subcellularLocation>
</comment>
<evidence type="ECO:0000256" key="6">
    <source>
        <dbReference type="SAM" id="Phobius"/>
    </source>
</evidence>
<evidence type="ECO:0000256" key="1">
    <source>
        <dbReference type="ARBA" id="ARBA00004651"/>
    </source>
</evidence>
<reference evidence="8 9" key="1">
    <citation type="journal article" date="2013" name="Front. Microbiol.">
        <title>The genome of the endophytic bacterium H. frisingense GSF30(T) identifies diverse strategies in the Herbaspirillum genus to interact with plants.</title>
        <authorList>
            <person name="Straub D."/>
            <person name="Rothballer M."/>
            <person name="Hartmann A."/>
            <person name="Ludewig U."/>
        </authorList>
    </citation>
    <scope>NUCLEOTIDE SEQUENCE [LARGE SCALE GENOMIC DNA]</scope>
    <source>
        <strain evidence="8 9">GSF30</strain>
    </source>
</reference>
<dbReference type="InterPro" id="IPR008457">
    <property type="entry name" value="Cu-R_CopD_dom"/>
</dbReference>
<sequence length="297" mass="31884">MSGAVALLGLCRLLLDGAALFLWGMTLMLLALVPQPLRDALWQRLALCRRVLCTLILLAVAGTLPLQAAILGEGWPDALRVQMLAAVANGTSIGTAWWCQLSALVLLLAAGLFRVTLAQRASLLASAILLAGLSLTGHAAMHQGWPGLLHQANDVLHVWAVGAWVGALPVVLLVLPRLQRSAQAPETAEAVTILRRFSTAGHGVVALVWFTGLVNTCFILGGLPLDWSFAYQRLLALKCMLVGAMVLVALFNRYGLVPALRRQPRALALLARLTWLEILLSLLVMALLAWLGMLQPD</sequence>
<feature type="transmembrane region" description="Helical" evidence="6">
    <location>
        <begin position="83"/>
        <end position="109"/>
    </location>
</feature>
<gene>
    <name evidence="8" type="ORF">HFRIS_021021</name>
</gene>